<evidence type="ECO:0000313" key="6">
    <source>
        <dbReference type="EMBL" id="CAB4001462.1"/>
    </source>
</evidence>
<dbReference type="Pfam" id="PF01633">
    <property type="entry name" value="Choline_kinase"/>
    <property type="match status" value="1"/>
</dbReference>
<dbReference type="GO" id="GO:0006646">
    <property type="term" value="P:phosphatidylethanolamine biosynthetic process"/>
    <property type="evidence" value="ECO:0007669"/>
    <property type="project" value="TreeGrafter"/>
</dbReference>
<comment type="caution">
    <text evidence="6">The sequence shown here is derived from an EMBL/GenBank/DDBJ whole genome shotgun (WGS) entry which is preliminary data.</text>
</comment>
<keyword evidence="1" id="KW-0444">Lipid biosynthesis</keyword>
<proteinExistence type="inferred from homology"/>
<dbReference type="Gene3D" id="3.30.200.20">
    <property type="entry name" value="Phosphorylase Kinase, domain 1"/>
    <property type="match status" value="1"/>
</dbReference>
<keyword evidence="6" id="KW-0808">Transferase</keyword>
<name>A0A6S7I580_PARCT</name>
<reference evidence="6" key="1">
    <citation type="submission" date="2020-04" db="EMBL/GenBank/DDBJ databases">
        <authorList>
            <person name="Alioto T."/>
            <person name="Alioto T."/>
            <person name="Gomez Garrido J."/>
        </authorList>
    </citation>
    <scope>NUCLEOTIDE SEQUENCE</scope>
    <source>
        <strain evidence="6">A484AB</strain>
    </source>
</reference>
<protein>
    <recommendedName>
        <fullName evidence="5">ethanolamine kinase</fullName>
        <ecNumber evidence="5">2.7.1.82</ecNumber>
    </recommendedName>
</protein>
<accession>A0A6S7I580</accession>
<dbReference type="Gene3D" id="3.90.1200.10">
    <property type="match status" value="1"/>
</dbReference>
<evidence type="ECO:0000256" key="4">
    <source>
        <dbReference type="ARBA" id="ARBA00038211"/>
    </source>
</evidence>
<comment type="pathway">
    <text evidence="3">Phospholipid metabolism; phosphatidylethanolamine biosynthesis; phosphatidylethanolamine from ethanolamine: step 1/3.</text>
</comment>
<dbReference type="InterPro" id="IPR011009">
    <property type="entry name" value="Kinase-like_dom_sf"/>
</dbReference>
<dbReference type="Proteomes" id="UP001152795">
    <property type="component" value="Unassembled WGS sequence"/>
</dbReference>
<keyword evidence="2" id="KW-1208">Phospholipid metabolism</keyword>
<evidence type="ECO:0000256" key="2">
    <source>
        <dbReference type="ARBA" id="ARBA00023264"/>
    </source>
</evidence>
<dbReference type="GO" id="GO:0004305">
    <property type="term" value="F:ethanolamine kinase activity"/>
    <property type="evidence" value="ECO:0007669"/>
    <property type="project" value="UniProtKB-EC"/>
</dbReference>
<keyword evidence="6" id="KW-0418">Kinase</keyword>
<dbReference type="CDD" id="cd05157">
    <property type="entry name" value="ETNK_euk"/>
    <property type="match status" value="1"/>
</dbReference>
<keyword evidence="1" id="KW-0443">Lipid metabolism</keyword>
<dbReference type="OrthoDB" id="10267235at2759"/>
<dbReference type="PANTHER" id="PTHR22603">
    <property type="entry name" value="CHOLINE/ETHANOALAMINE KINASE"/>
    <property type="match status" value="1"/>
</dbReference>
<sequence>MADKTLHKRRHFDVNIPFENSEPVIVKILLEIKPEWSKEKREFKYFTEGISNKLVGCMLQNGSEKDLIMFRLYGNRTELFIDREQELVNVEFLHARGFAPKLYATFENGYCCGFIPGRTLETEEMSDEHLSALIAKKLARVHAIELPSDFKTGEPCAFSMIEKFLSVLPDKFDDDVKQTRYEKEILSKVNVVDELKLLKDKLGNCNVPLVYCHNDLLVKNIIRNKEDDDVSFIDYEYGAYNYSAFDIGNHFNEFGGVVIDPDYSLYPNKDFQLKWLRIYLEEKAKVQGTGDVITEEQLEKLYVQVNQFALVSHLFWGVWALLQANFSSIDFDFLLYSRNRLYEYLRRKDEFLNL</sequence>
<dbReference type="SUPFAM" id="SSF56112">
    <property type="entry name" value="Protein kinase-like (PK-like)"/>
    <property type="match status" value="1"/>
</dbReference>
<evidence type="ECO:0000256" key="5">
    <source>
        <dbReference type="ARBA" id="ARBA00038874"/>
    </source>
</evidence>
<dbReference type="GO" id="GO:0005737">
    <property type="term" value="C:cytoplasm"/>
    <property type="evidence" value="ECO:0007669"/>
    <property type="project" value="TreeGrafter"/>
</dbReference>
<evidence type="ECO:0000313" key="7">
    <source>
        <dbReference type="Proteomes" id="UP001152795"/>
    </source>
</evidence>
<organism evidence="6 7">
    <name type="scientific">Paramuricea clavata</name>
    <name type="common">Red gorgonian</name>
    <name type="synonym">Violescent sea-whip</name>
    <dbReference type="NCBI Taxonomy" id="317549"/>
    <lineage>
        <taxon>Eukaryota</taxon>
        <taxon>Metazoa</taxon>
        <taxon>Cnidaria</taxon>
        <taxon>Anthozoa</taxon>
        <taxon>Octocorallia</taxon>
        <taxon>Malacalcyonacea</taxon>
        <taxon>Plexauridae</taxon>
        <taxon>Paramuricea</taxon>
    </lineage>
</organism>
<dbReference type="PANTHER" id="PTHR22603:SF66">
    <property type="entry name" value="ETHANOLAMINE KINASE"/>
    <property type="match status" value="1"/>
</dbReference>
<keyword evidence="1" id="KW-0594">Phospholipid biosynthesis</keyword>
<comment type="similarity">
    <text evidence="4">Belongs to the choline/ethanolamine kinase family.</text>
</comment>
<evidence type="ECO:0000256" key="3">
    <source>
        <dbReference type="ARBA" id="ARBA00037883"/>
    </source>
</evidence>
<dbReference type="EC" id="2.7.1.82" evidence="5"/>
<keyword evidence="7" id="KW-1185">Reference proteome</keyword>
<gene>
    <name evidence="6" type="ORF">PACLA_8A029346</name>
</gene>
<evidence type="ECO:0000256" key="1">
    <source>
        <dbReference type="ARBA" id="ARBA00023209"/>
    </source>
</evidence>
<dbReference type="EMBL" id="CACRXK020004092">
    <property type="protein sequence ID" value="CAB4001462.1"/>
    <property type="molecule type" value="Genomic_DNA"/>
</dbReference>
<dbReference type="AlphaFoldDB" id="A0A6S7I580"/>